<keyword evidence="4" id="KW-1185">Reference proteome</keyword>
<evidence type="ECO:0000313" key="3">
    <source>
        <dbReference type="EMBL" id="KAK1013721.1"/>
    </source>
</evidence>
<dbReference type="AlphaFoldDB" id="A0AAN6L1D7"/>
<dbReference type="Proteomes" id="UP001175353">
    <property type="component" value="Unassembled WGS sequence"/>
</dbReference>
<comment type="caution">
    <text evidence="3">The sequence shown here is derived from an EMBL/GenBank/DDBJ whole genome shotgun (WGS) entry which is preliminary data.</text>
</comment>
<evidence type="ECO:0000256" key="1">
    <source>
        <dbReference type="SAM" id="MobiDB-lite"/>
    </source>
</evidence>
<accession>A0AAN6L1D7</accession>
<name>A0AAN6L1D7_9PEZI</name>
<gene>
    <name evidence="2" type="ORF">LTR82_008543</name>
    <name evidence="3" type="ORF">LTR91_001318</name>
</gene>
<reference evidence="2" key="1">
    <citation type="submission" date="2021-12" db="EMBL/GenBank/DDBJ databases">
        <title>Black yeast isolated from Biological Soil Crust.</title>
        <authorList>
            <person name="Kurbessoian T."/>
        </authorList>
    </citation>
    <scope>NUCLEOTIDE SEQUENCE</scope>
    <source>
        <strain evidence="2">CCFEE 5208</strain>
    </source>
</reference>
<proteinExistence type="predicted"/>
<feature type="region of interest" description="Disordered" evidence="1">
    <location>
        <begin position="39"/>
        <end position="63"/>
    </location>
</feature>
<evidence type="ECO:0000313" key="2">
    <source>
        <dbReference type="EMBL" id="KAK0320428.1"/>
    </source>
</evidence>
<sequence length="144" mass="15336">MADEVYWDGDEHNLCMLATLPKRVARADQTGSVAVEDALSAFDPSSATSLSRRPPKHSMDTTHAHNIASIQPFRMHRGPAIDGQSLVSPPRRVPKFPTRGQALGAHTVSSQGPTVDAGGQAEGYVACGMKEQTTGGERKLLDDG</sequence>
<evidence type="ECO:0000313" key="4">
    <source>
        <dbReference type="Proteomes" id="UP001175353"/>
    </source>
</evidence>
<feature type="region of interest" description="Disordered" evidence="1">
    <location>
        <begin position="78"/>
        <end position="117"/>
    </location>
</feature>
<reference evidence="3" key="2">
    <citation type="submission" date="2023-06" db="EMBL/GenBank/DDBJ databases">
        <title>Black Yeasts Isolated from many extreme environments.</title>
        <authorList>
            <person name="Coleine C."/>
            <person name="Stajich J.E."/>
            <person name="Selbmann L."/>
        </authorList>
    </citation>
    <scope>NUCLEOTIDE SEQUENCE</scope>
    <source>
        <strain evidence="3">CCFEE 5200</strain>
    </source>
</reference>
<dbReference type="EMBL" id="JAUJLE010000005">
    <property type="protein sequence ID" value="KAK1013721.1"/>
    <property type="molecule type" value="Genomic_DNA"/>
</dbReference>
<dbReference type="Proteomes" id="UP001168146">
    <property type="component" value="Unassembled WGS sequence"/>
</dbReference>
<protein>
    <submittedName>
        <fullName evidence="3">Uncharacterized protein</fullName>
    </submittedName>
</protein>
<organism evidence="3 4">
    <name type="scientific">Friedmanniomyces endolithicus</name>
    <dbReference type="NCBI Taxonomy" id="329885"/>
    <lineage>
        <taxon>Eukaryota</taxon>
        <taxon>Fungi</taxon>
        <taxon>Dikarya</taxon>
        <taxon>Ascomycota</taxon>
        <taxon>Pezizomycotina</taxon>
        <taxon>Dothideomycetes</taxon>
        <taxon>Dothideomycetidae</taxon>
        <taxon>Mycosphaerellales</taxon>
        <taxon>Teratosphaeriaceae</taxon>
        <taxon>Friedmanniomyces</taxon>
    </lineage>
</organism>
<dbReference type="EMBL" id="JASUXU010000025">
    <property type="protein sequence ID" value="KAK0320428.1"/>
    <property type="molecule type" value="Genomic_DNA"/>
</dbReference>